<keyword evidence="1" id="KW-0479">Metal-binding</keyword>
<dbReference type="PROSITE" id="PS50222">
    <property type="entry name" value="EF_HAND_2"/>
    <property type="match status" value="4"/>
</dbReference>
<proteinExistence type="predicted"/>
<evidence type="ECO:0000256" key="1">
    <source>
        <dbReference type="ARBA" id="ARBA00022723"/>
    </source>
</evidence>
<evidence type="ECO:0000313" key="5">
    <source>
        <dbReference type="EMBL" id="KAK7507170.1"/>
    </source>
</evidence>
<organism evidence="5 6">
    <name type="scientific">Batillaria attramentaria</name>
    <dbReference type="NCBI Taxonomy" id="370345"/>
    <lineage>
        <taxon>Eukaryota</taxon>
        <taxon>Metazoa</taxon>
        <taxon>Spiralia</taxon>
        <taxon>Lophotrochozoa</taxon>
        <taxon>Mollusca</taxon>
        <taxon>Gastropoda</taxon>
        <taxon>Caenogastropoda</taxon>
        <taxon>Sorbeoconcha</taxon>
        <taxon>Cerithioidea</taxon>
        <taxon>Batillariidae</taxon>
        <taxon>Batillaria</taxon>
    </lineage>
</organism>
<feature type="domain" description="EF-hand" evidence="4">
    <location>
        <begin position="44"/>
        <end position="79"/>
    </location>
</feature>
<evidence type="ECO:0000256" key="3">
    <source>
        <dbReference type="ARBA" id="ARBA00022837"/>
    </source>
</evidence>
<dbReference type="SMART" id="SM00054">
    <property type="entry name" value="EFh"/>
    <property type="match status" value="5"/>
</dbReference>
<evidence type="ECO:0000259" key="4">
    <source>
        <dbReference type="PROSITE" id="PS50222"/>
    </source>
</evidence>
<dbReference type="InterPro" id="IPR011992">
    <property type="entry name" value="EF-hand-dom_pair"/>
</dbReference>
<reference evidence="5 6" key="1">
    <citation type="journal article" date="2023" name="Sci. Data">
        <title>Genome assembly of the Korean intertidal mud-creeper Batillaria attramentaria.</title>
        <authorList>
            <person name="Patra A.K."/>
            <person name="Ho P.T."/>
            <person name="Jun S."/>
            <person name="Lee S.J."/>
            <person name="Kim Y."/>
            <person name="Won Y.J."/>
        </authorList>
    </citation>
    <scope>NUCLEOTIDE SEQUENCE [LARGE SCALE GENOMIC DNA]</scope>
    <source>
        <strain evidence="5">Wonlab-2016</strain>
    </source>
</reference>
<dbReference type="PROSITE" id="PS00018">
    <property type="entry name" value="EF_HAND_1"/>
    <property type="match status" value="4"/>
</dbReference>
<evidence type="ECO:0000313" key="6">
    <source>
        <dbReference type="Proteomes" id="UP001519460"/>
    </source>
</evidence>
<dbReference type="PANTHER" id="PTHR45942">
    <property type="entry name" value="PROTEIN PHOSPATASE 3 REGULATORY SUBUNIT B ALPHA ISOFORM TYPE 1"/>
    <property type="match status" value="1"/>
</dbReference>
<keyword evidence="3" id="KW-0106">Calcium</keyword>
<keyword evidence="2" id="KW-0677">Repeat</keyword>
<feature type="domain" description="EF-hand" evidence="4">
    <location>
        <begin position="151"/>
        <end position="186"/>
    </location>
</feature>
<evidence type="ECO:0000256" key="2">
    <source>
        <dbReference type="ARBA" id="ARBA00022737"/>
    </source>
</evidence>
<dbReference type="SUPFAM" id="SSF47473">
    <property type="entry name" value="EF-hand"/>
    <property type="match status" value="2"/>
</dbReference>
<gene>
    <name evidence="5" type="ORF">BaRGS_00001105</name>
</gene>
<sequence length="221" mass="25377">MSADWAKQQVEKFKISFDDADKDKSGWLSFQEVLDVLQKAGFKGSPEEAKKIFDKLDVDKDQKVTRSEFEAAMNRLPKITIKEFVLRKTFNKIDKDGSGTLTRAEIEDATKESGLNIATEKISDLLVALTKDAKDNVLDYEEFLRVFGVQQTATVMHQVFQELDKDQSGFLTKDELINAIQSESELKLRAAKISDLLVAWHKDKDKKIDYNEFVQVWLKYK</sequence>
<dbReference type="EMBL" id="JACVVK020000004">
    <property type="protein sequence ID" value="KAK7507170.1"/>
    <property type="molecule type" value="Genomic_DNA"/>
</dbReference>
<feature type="domain" description="EF-hand" evidence="4">
    <location>
        <begin position="8"/>
        <end position="43"/>
    </location>
</feature>
<dbReference type="Proteomes" id="UP001519460">
    <property type="component" value="Unassembled WGS sequence"/>
</dbReference>
<dbReference type="InterPro" id="IPR002048">
    <property type="entry name" value="EF_hand_dom"/>
</dbReference>
<dbReference type="FunFam" id="1.10.238.10:FF:000003">
    <property type="entry name" value="Calmodulin A"/>
    <property type="match status" value="1"/>
</dbReference>
<dbReference type="Gene3D" id="1.10.238.10">
    <property type="entry name" value="EF-hand"/>
    <property type="match status" value="3"/>
</dbReference>
<comment type="caution">
    <text evidence="5">The sequence shown here is derived from an EMBL/GenBank/DDBJ whole genome shotgun (WGS) entry which is preliminary data.</text>
</comment>
<name>A0ABD0M5F3_9CAEN</name>
<accession>A0ABD0M5F3</accession>
<keyword evidence="6" id="KW-1185">Reference proteome</keyword>
<dbReference type="AlphaFoldDB" id="A0ABD0M5F3"/>
<dbReference type="InterPro" id="IPR018247">
    <property type="entry name" value="EF_Hand_1_Ca_BS"/>
</dbReference>
<feature type="domain" description="EF-hand" evidence="4">
    <location>
        <begin position="81"/>
        <end position="116"/>
    </location>
</feature>
<dbReference type="Pfam" id="PF13499">
    <property type="entry name" value="EF-hand_7"/>
    <property type="match status" value="3"/>
</dbReference>
<protein>
    <recommendedName>
        <fullName evidence="4">EF-hand domain-containing protein</fullName>
    </recommendedName>
</protein>
<dbReference type="GO" id="GO:0046872">
    <property type="term" value="F:metal ion binding"/>
    <property type="evidence" value="ECO:0007669"/>
    <property type="project" value="UniProtKB-KW"/>
</dbReference>